<dbReference type="Proteomes" id="UP001165205">
    <property type="component" value="Unassembled WGS sequence"/>
</dbReference>
<evidence type="ECO:0000256" key="2">
    <source>
        <dbReference type="ARBA" id="ARBA00008170"/>
    </source>
</evidence>
<feature type="transmembrane region" description="Helical" evidence="9">
    <location>
        <begin position="232"/>
        <end position="254"/>
    </location>
</feature>
<evidence type="ECO:0000259" key="10">
    <source>
        <dbReference type="Pfam" id="PF01699"/>
    </source>
</evidence>
<reference evidence="11" key="1">
    <citation type="submission" date="2023-04" db="EMBL/GenBank/DDBJ databases">
        <title>Aspergillus oryzae NBRC 4228.</title>
        <authorList>
            <person name="Ichikawa N."/>
            <person name="Sato H."/>
            <person name="Tonouchi N."/>
        </authorList>
    </citation>
    <scope>NUCLEOTIDE SEQUENCE</scope>
    <source>
        <strain evidence="11">NBRC 4228</strain>
    </source>
</reference>
<comment type="similarity">
    <text evidence="2">Belongs to the Ca(2+):cation antiporter (CaCA) (TC 2.A.19) family.</text>
</comment>
<feature type="region of interest" description="Disordered" evidence="8">
    <location>
        <begin position="124"/>
        <end position="143"/>
    </location>
</feature>
<keyword evidence="6" id="KW-0406">Ion transport</keyword>
<keyword evidence="5 9" id="KW-1133">Transmembrane helix</keyword>
<protein>
    <submittedName>
        <fullName evidence="11">Unnamed protein product</fullName>
    </submittedName>
</protein>
<evidence type="ECO:0000256" key="7">
    <source>
        <dbReference type="ARBA" id="ARBA00023136"/>
    </source>
</evidence>
<dbReference type="InterPro" id="IPR044880">
    <property type="entry name" value="NCX_ion-bd_dom_sf"/>
</dbReference>
<dbReference type="EMBL" id="BSYA01000076">
    <property type="protein sequence ID" value="GMG30853.1"/>
    <property type="molecule type" value="Genomic_DNA"/>
</dbReference>
<comment type="subcellular location">
    <subcellularLocation>
        <location evidence="1">Endomembrane system</location>
        <topology evidence="1">Multi-pass membrane protein</topology>
    </subcellularLocation>
</comment>
<evidence type="ECO:0000256" key="4">
    <source>
        <dbReference type="ARBA" id="ARBA00022692"/>
    </source>
</evidence>
<dbReference type="GO" id="GO:0012505">
    <property type="term" value="C:endomembrane system"/>
    <property type="evidence" value="ECO:0007669"/>
    <property type="project" value="UniProtKB-SubCell"/>
</dbReference>
<dbReference type="Pfam" id="PF01699">
    <property type="entry name" value="Na_Ca_ex"/>
    <property type="match status" value="1"/>
</dbReference>
<accession>A0AAN4YQ09</accession>
<evidence type="ECO:0000256" key="1">
    <source>
        <dbReference type="ARBA" id="ARBA00004127"/>
    </source>
</evidence>
<feature type="transmembrane region" description="Helical" evidence="9">
    <location>
        <begin position="383"/>
        <end position="403"/>
    </location>
</feature>
<dbReference type="PANTHER" id="PTHR31503:SF20">
    <property type="entry name" value="CA(2+)_H(+) EXCHANGER, PUTATIVE (EUROFUNG)-RELATED"/>
    <property type="match status" value="1"/>
</dbReference>
<feature type="region of interest" description="Disordered" evidence="8">
    <location>
        <begin position="1"/>
        <end position="118"/>
    </location>
</feature>
<evidence type="ECO:0000256" key="8">
    <source>
        <dbReference type="SAM" id="MobiDB-lite"/>
    </source>
</evidence>
<feature type="domain" description="Sodium/calcium exchanger membrane region" evidence="10">
    <location>
        <begin position="174"/>
        <end position="321"/>
    </location>
</feature>
<dbReference type="GO" id="GO:0006874">
    <property type="term" value="P:intracellular calcium ion homeostasis"/>
    <property type="evidence" value="ECO:0007669"/>
    <property type="project" value="TreeGrafter"/>
</dbReference>
<dbReference type="GO" id="GO:0015369">
    <property type="term" value="F:calcium:proton antiporter activity"/>
    <property type="evidence" value="ECO:0007669"/>
    <property type="project" value="TreeGrafter"/>
</dbReference>
<keyword evidence="7 9" id="KW-0472">Membrane</keyword>
<evidence type="ECO:0000256" key="9">
    <source>
        <dbReference type="SAM" id="Phobius"/>
    </source>
</evidence>
<comment type="caution">
    <text evidence="11">The sequence shown here is derived from an EMBL/GenBank/DDBJ whole genome shotgun (WGS) entry which is preliminary data.</text>
</comment>
<feature type="transmembrane region" description="Helical" evidence="9">
    <location>
        <begin position="201"/>
        <end position="220"/>
    </location>
</feature>
<evidence type="ECO:0000256" key="3">
    <source>
        <dbReference type="ARBA" id="ARBA00022448"/>
    </source>
</evidence>
<keyword evidence="4 9" id="KW-0812">Transmembrane</keyword>
<gene>
    <name evidence="11" type="ORF">Aory04_000685100</name>
</gene>
<evidence type="ECO:0000313" key="12">
    <source>
        <dbReference type="Proteomes" id="UP001165205"/>
    </source>
</evidence>
<feature type="compositionally biased region" description="Basic residues" evidence="8">
    <location>
        <begin position="19"/>
        <end position="28"/>
    </location>
</feature>
<dbReference type="AlphaFoldDB" id="A0AAN4YQ09"/>
<feature type="transmembrane region" description="Helical" evidence="9">
    <location>
        <begin position="299"/>
        <end position="319"/>
    </location>
</feature>
<dbReference type="PANTHER" id="PTHR31503">
    <property type="entry name" value="VACUOLAR CALCIUM ION TRANSPORTER"/>
    <property type="match status" value="1"/>
</dbReference>
<dbReference type="InterPro" id="IPR004713">
    <property type="entry name" value="CaH_exchang"/>
</dbReference>
<proteinExistence type="inferred from homology"/>
<sequence length="407" mass="44950">MPRNLAWYDQDGEPSTHNPFKKFRRQRPRRTDSIQLESKLTPIRTAGDVPLDEERRRRRDMTDGLVGPEHSDTFPPESSGTDQGTPYRAGREPSMHSNEPINIPAQTGLDEDQMGGPRKRRTFASGFGDKSLDGDMNSNSAEDVKEKPKFTAMGQLKATLFNSWVNVLLLAAPAGSNNAVELIVAIIALVDDEVVIVQTSLIGSMLSNLLLVMGMCFFFGGVNRLEQHFNPVVAQTAASLLALAVGCLIIPTAFHNWSGGKSMNSPLGYQMLIRLQRATVVLQNSREVSYVRRQLTDHFSQIVGTSIIMLVVYGCYLFFQLGSHTEMYNSPSPKVEKRRGKVNEGDTHRGIAQIGKMTATLAGQNAQQMQLQDPDEEEEEPQLSIWVAVLTLAIATALVALCAEFMV</sequence>
<organism evidence="11 12">
    <name type="scientific">Aspergillus oryzae</name>
    <name type="common">Yellow koji mold</name>
    <dbReference type="NCBI Taxonomy" id="5062"/>
    <lineage>
        <taxon>Eukaryota</taxon>
        <taxon>Fungi</taxon>
        <taxon>Dikarya</taxon>
        <taxon>Ascomycota</taxon>
        <taxon>Pezizomycotina</taxon>
        <taxon>Eurotiomycetes</taxon>
        <taxon>Eurotiomycetidae</taxon>
        <taxon>Eurotiales</taxon>
        <taxon>Aspergillaceae</taxon>
        <taxon>Aspergillus</taxon>
        <taxon>Aspergillus subgen. Circumdati</taxon>
    </lineage>
</organism>
<evidence type="ECO:0000313" key="11">
    <source>
        <dbReference type="EMBL" id="GMG30853.1"/>
    </source>
</evidence>
<name>A0AAN4YQ09_ASPOZ</name>
<dbReference type="InterPro" id="IPR004837">
    <property type="entry name" value="NaCa_Exmemb"/>
</dbReference>
<dbReference type="Gene3D" id="1.20.1420.30">
    <property type="entry name" value="NCX, central ion-binding region"/>
    <property type="match status" value="1"/>
</dbReference>
<evidence type="ECO:0000256" key="5">
    <source>
        <dbReference type="ARBA" id="ARBA00022989"/>
    </source>
</evidence>
<dbReference type="GO" id="GO:0000329">
    <property type="term" value="C:fungal-type vacuole membrane"/>
    <property type="evidence" value="ECO:0007669"/>
    <property type="project" value="TreeGrafter"/>
</dbReference>
<evidence type="ECO:0000256" key="6">
    <source>
        <dbReference type="ARBA" id="ARBA00023065"/>
    </source>
</evidence>
<keyword evidence="3" id="KW-0813">Transport</keyword>